<sequence>MRNETSKSWVEISSSALASNVRELKRLAGDTALMAVVKSNAYGHGIRQTVRAVCRQADWFGVDSLGEAETVKEAESKKPILILGFTPHQSLGSVVKKGFSQVVYGRQTVDLLNRHATKRRPAKIHVKVETGTSRQGINVEDLPSFLRHVSRQPNLTVEGLSTHFANVEDTVDSTYAFLQLKRFKEAARIVERLGKRPPILHVACSAAAIIYPETHFDLVRTGISLYGLWSSKITKGAAADRGIDILLKPALTWKTMVAQVKKLRAGTPVSYGLTEKVRRDSIVAVVPIGYWDGFDRGQSSIGNVLIHGSRAKVLGRVCMNMTVVDVTDIRCVKEEDEVVLIGKQGKEEISAEEFADRINTVNYEAVTRINPLLPRIKT</sequence>
<feature type="modified residue" description="N6-(pyridoxal phosphate)lysine" evidence="4 5">
    <location>
        <position position="38"/>
    </location>
</feature>
<dbReference type="GO" id="GO:0005829">
    <property type="term" value="C:cytosol"/>
    <property type="evidence" value="ECO:0007669"/>
    <property type="project" value="TreeGrafter"/>
</dbReference>
<feature type="domain" description="Alanine racemase C-terminal" evidence="7">
    <location>
        <begin position="250"/>
        <end position="378"/>
    </location>
</feature>
<dbReference type="SUPFAM" id="SSF51419">
    <property type="entry name" value="PLP-binding barrel"/>
    <property type="match status" value="1"/>
</dbReference>
<dbReference type="PANTHER" id="PTHR30511">
    <property type="entry name" value="ALANINE RACEMASE"/>
    <property type="match status" value="1"/>
</dbReference>
<dbReference type="Pfam" id="PF01168">
    <property type="entry name" value="Ala_racemase_N"/>
    <property type="match status" value="1"/>
</dbReference>
<dbReference type="EMBL" id="PFLC01000034">
    <property type="protein sequence ID" value="PIY62582.1"/>
    <property type="molecule type" value="Genomic_DNA"/>
</dbReference>
<dbReference type="Gene3D" id="2.40.37.10">
    <property type="entry name" value="Lyase, Ornithine Decarboxylase, Chain A, domain 1"/>
    <property type="match status" value="1"/>
</dbReference>
<dbReference type="InterPro" id="IPR000821">
    <property type="entry name" value="Ala_racemase"/>
</dbReference>
<comment type="catalytic activity">
    <reaction evidence="4">
        <text>L-alanine = D-alanine</text>
        <dbReference type="Rhea" id="RHEA:20249"/>
        <dbReference type="ChEBI" id="CHEBI:57416"/>
        <dbReference type="ChEBI" id="CHEBI:57972"/>
        <dbReference type="EC" id="5.1.1.1"/>
    </reaction>
</comment>
<dbReference type="CDD" id="cd00430">
    <property type="entry name" value="PLPDE_III_AR"/>
    <property type="match status" value="1"/>
</dbReference>
<dbReference type="HAMAP" id="MF_01201">
    <property type="entry name" value="Ala_racemase"/>
    <property type="match status" value="1"/>
</dbReference>
<dbReference type="FunFam" id="3.20.20.10:FF:000002">
    <property type="entry name" value="Alanine racemase"/>
    <property type="match status" value="1"/>
</dbReference>
<dbReference type="PRINTS" id="PR00992">
    <property type="entry name" value="ALARACEMASE"/>
</dbReference>
<proteinExistence type="inferred from homology"/>
<dbReference type="GO" id="GO:0030170">
    <property type="term" value="F:pyridoxal phosphate binding"/>
    <property type="evidence" value="ECO:0007669"/>
    <property type="project" value="UniProtKB-UniRule"/>
</dbReference>
<comment type="function">
    <text evidence="4">Catalyzes the interconversion of L-alanine and D-alanine. May also act on other amino acids.</text>
</comment>
<reference evidence="9" key="1">
    <citation type="submission" date="2017-09" db="EMBL/GenBank/DDBJ databases">
        <title>Depth-based differentiation of microbial function through sediment-hosted aquifers and enrichment of novel symbionts in the deep terrestrial subsurface.</title>
        <authorList>
            <person name="Probst A.J."/>
            <person name="Ladd B."/>
            <person name="Jarett J.K."/>
            <person name="Geller-Mcgrath D.E."/>
            <person name="Sieber C.M.K."/>
            <person name="Emerson J.B."/>
            <person name="Anantharaman K."/>
            <person name="Thomas B.C."/>
            <person name="Malmstrom R."/>
            <person name="Stieglmeier M."/>
            <person name="Klingl A."/>
            <person name="Woyke T."/>
            <person name="Ryan C.M."/>
            <person name="Banfield J.F."/>
        </authorList>
    </citation>
    <scope>NUCLEOTIDE SEQUENCE [LARGE SCALE GENOMIC DNA]</scope>
</reference>
<evidence type="ECO:0000313" key="8">
    <source>
        <dbReference type="EMBL" id="PIY62582.1"/>
    </source>
</evidence>
<feature type="binding site" evidence="4 6">
    <location>
        <position position="134"/>
    </location>
    <ligand>
        <name>substrate</name>
    </ligand>
</feature>
<dbReference type="NCBIfam" id="TIGR00492">
    <property type="entry name" value="alr"/>
    <property type="match status" value="1"/>
</dbReference>
<dbReference type="Pfam" id="PF00842">
    <property type="entry name" value="Ala_racemase_C"/>
    <property type="match status" value="1"/>
</dbReference>
<comment type="similarity">
    <text evidence="4">Belongs to the alanine racemase family.</text>
</comment>
<dbReference type="SMART" id="SM01005">
    <property type="entry name" value="Ala_racemase_C"/>
    <property type="match status" value="1"/>
</dbReference>
<protein>
    <recommendedName>
        <fullName evidence="4">Alanine racemase</fullName>
        <ecNumber evidence="4">5.1.1.1</ecNumber>
    </recommendedName>
</protein>
<dbReference type="InterPro" id="IPR009006">
    <property type="entry name" value="Ala_racemase/Decarboxylase_C"/>
</dbReference>
<feature type="active site" description="Proton acceptor; specific for L-alanine" evidence="4">
    <location>
        <position position="271"/>
    </location>
</feature>
<name>A0A2M7QAQ8_9BACT</name>
<keyword evidence="3 4" id="KW-0413">Isomerase</keyword>
<gene>
    <name evidence="8" type="primary">alr</name>
    <name evidence="8" type="ORF">COY93_02680</name>
</gene>
<feature type="active site" description="Proton acceptor; specific for D-alanine" evidence="4">
    <location>
        <position position="38"/>
    </location>
</feature>
<dbReference type="EC" id="5.1.1.1" evidence="4"/>
<evidence type="ECO:0000256" key="6">
    <source>
        <dbReference type="PIRSR" id="PIRSR600821-52"/>
    </source>
</evidence>
<comment type="cofactor">
    <cofactor evidence="1 4 5">
        <name>pyridoxal 5'-phosphate</name>
        <dbReference type="ChEBI" id="CHEBI:597326"/>
    </cofactor>
</comment>
<dbReference type="PROSITE" id="PS00395">
    <property type="entry name" value="ALANINE_RACEMASE"/>
    <property type="match status" value="1"/>
</dbReference>
<accession>A0A2M7QAQ8</accession>
<feature type="binding site" evidence="4 6">
    <location>
        <position position="319"/>
    </location>
    <ligand>
        <name>substrate</name>
    </ligand>
</feature>
<dbReference type="AlphaFoldDB" id="A0A2M7QAQ8"/>
<dbReference type="SUPFAM" id="SSF50621">
    <property type="entry name" value="Alanine racemase C-terminal domain-like"/>
    <property type="match status" value="1"/>
</dbReference>
<comment type="pathway">
    <text evidence="4">Amino-acid biosynthesis; D-alanine biosynthesis; D-alanine from L-alanine: step 1/1.</text>
</comment>
<organism evidence="8 9">
    <name type="scientific">Candidatus Uhrbacteria bacterium CG_4_10_14_0_8_um_filter_58_22</name>
    <dbReference type="NCBI Taxonomy" id="1975029"/>
    <lineage>
        <taxon>Bacteria</taxon>
        <taxon>Candidatus Uhriibacteriota</taxon>
    </lineage>
</organism>
<evidence type="ECO:0000313" key="9">
    <source>
        <dbReference type="Proteomes" id="UP000230973"/>
    </source>
</evidence>
<evidence type="ECO:0000256" key="3">
    <source>
        <dbReference type="ARBA" id="ARBA00023235"/>
    </source>
</evidence>
<dbReference type="Gene3D" id="3.20.20.10">
    <property type="entry name" value="Alanine racemase"/>
    <property type="match status" value="1"/>
</dbReference>
<evidence type="ECO:0000256" key="1">
    <source>
        <dbReference type="ARBA" id="ARBA00001933"/>
    </source>
</evidence>
<evidence type="ECO:0000256" key="5">
    <source>
        <dbReference type="PIRSR" id="PIRSR600821-50"/>
    </source>
</evidence>
<dbReference type="GO" id="GO:0008784">
    <property type="term" value="F:alanine racemase activity"/>
    <property type="evidence" value="ECO:0007669"/>
    <property type="project" value="UniProtKB-UniRule"/>
</dbReference>
<dbReference type="InterPro" id="IPR001608">
    <property type="entry name" value="Ala_racemase_N"/>
</dbReference>
<evidence type="ECO:0000259" key="7">
    <source>
        <dbReference type="SMART" id="SM01005"/>
    </source>
</evidence>
<dbReference type="InterPro" id="IPR029066">
    <property type="entry name" value="PLP-binding_barrel"/>
</dbReference>
<dbReference type="PANTHER" id="PTHR30511:SF0">
    <property type="entry name" value="ALANINE RACEMASE, CATABOLIC-RELATED"/>
    <property type="match status" value="1"/>
</dbReference>
<comment type="caution">
    <text evidence="8">The sequence shown here is derived from an EMBL/GenBank/DDBJ whole genome shotgun (WGS) entry which is preliminary data.</text>
</comment>
<dbReference type="UniPathway" id="UPA00042">
    <property type="reaction ID" value="UER00497"/>
</dbReference>
<evidence type="ECO:0000256" key="4">
    <source>
        <dbReference type="HAMAP-Rule" id="MF_01201"/>
    </source>
</evidence>
<dbReference type="Proteomes" id="UP000230973">
    <property type="component" value="Unassembled WGS sequence"/>
</dbReference>
<evidence type="ECO:0000256" key="2">
    <source>
        <dbReference type="ARBA" id="ARBA00022898"/>
    </source>
</evidence>
<dbReference type="InterPro" id="IPR011079">
    <property type="entry name" value="Ala_racemase_C"/>
</dbReference>
<dbReference type="GO" id="GO:0030632">
    <property type="term" value="P:D-alanine biosynthetic process"/>
    <property type="evidence" value="ECO:0007669"/>
    <property type="project" value="UniProtKB-UniRule"/>
</dbReference>
<keyword evidence="2 4" id="KW-0663">Pyridoxal phosphate</keyword>
<dbReference type="InterPro" id="IPR020622">
    <property type="entry name" value="Ala_racemase_pyridoxalP-BS"/>
</dbReference>